<proteinExistence type="predicted"/>
<gene>
    <name evidence="2" type="ORF">EUTSA_v10009843mg</name>
</gene>
<dbReference type="Gramene" id="ESQ34660">
    <property type="protein sequence ID" value="ESQ34660"/>
    <property type="gene ID" value="EUTSA_v10009843mg"/>
</dbReference>
<dbReference type="Proteomes" id="UP000030689">
    <property type="component" value="Unassembled WGS sequence"/>
</dbReference>
<dbReference type="EMBL" id="KI517683">
    <property type="protein sequence ID" value="ESQ34660.1"/>
    <property type="molecule type" value="Genomic_DNA"/>
</dbReference>
<accession>V4KAF7</accession>
<dbReference type="OrthoDB" id="1034663at2759"/>
<organism evidence="2 3">
    <name type="scientific">Eutrema salsugineum</name>
    <name type="common">Saltwater cress</name>
    <name type="synonym">Sisymbrium salsugineum</name>
    <dbReference type="NCBI Taxonomy" id="72664"/>
    <lineage>
        <taxon>Eukaryota</taxon>
        <taxon>Viridiplantae</taxon>
        <taxon>Streptophyta</taxon>
        <taxon>Embryophyta</taxon>
        <taxon>Tracheophyta</taxon>
        <taxon>Spermatophyta</taxon>
        <taxon>Magnoliopsida</taxon>
        <taxon>eudicotyledons</taxon>
        <taxon>Gunneridae</taxon>
        <taxon>Pentapetalae</taxon>
        <taxon>rosids</taxon>
        <taxon>malvids</taxon>
        <taxon>Brassicales</taxon>
        <taxon>Brassicaceae</taxon>
        <taxon>Eutremeae</taxon>
        <taxon>Eutrema</taxon>
    </lineage>
</organism>
<name>V4KAF7_EUTSA</name>
<dbReference type="OMA" id="WITMLLM"/>
<keyword evidence="3" id="KW-1185">Reference proteome</keyword>
<feature type="chain" id="PRO_5004720577" evidence="1">
    <location>
        <begin position="26"/>
        <end position="72"/>
    </location>
</feature>
<reference evidence="2 3" key="1">
    <citation type="journal article" date="2013" name="Front. Plant Sci.">
        <title>The Reference Genome of the Halophytic Plant Eutrema salsugineum.</title>
        <authorList>
            <person name="Yang R."/>
            <person name="Jarvis D.E."/>
            <person name="Chen H."/>
            <person name="Beilstein M.A."/>
            <person name="Grimwood J."/>
            <person name="Jenkins J."/>
            <person name="Shu S."/>
            <person name="Prochnik S."/>
            <person name="Xin M."/>
            <person name="Ma C."/>
            <person name="Schmutz J."/>
            <person name="Wing R.A."/>
            <person name="Mitchell-Olds T."/>
            <person name="Schumaker K.S."/>
            <person name="Wang X."/>
        </authorList>
    </citation>
    <scope>NUCLEOTIDE SEQUENCE [LARGE SCALE GENOMIC DNA]</scope>
</reference>
<sequence length="72" mass="8126">MKRKITMVWITMLLIMILTMVGGEAKPDEECQRECHEHCLGTSIVAECLKCLGQCGKTPSVVVRTMDFNEHT</sequence>
<evidence type="ECO:0000256" key="1">
    <source>
        <dbReference type="SAM" id="SignalP"/>
    </source>
</evidence>
<feature type="signal peptide" evidence="1">
    <location>
        <begin position="1"/>
        <end position="25"/>
    </location>
</feature>
<evidence type="ECO:0000313" key="2">
    <source>
        <dbReference type="EMBL" id="ESQ34660.1"/>
    </source>
</evidence>
<protein>
    <submittedName>
        <fullName evidence="2">Uncharacterized protein</fullName>
    </submittedName>
</protein>
<keyword evidence="1" id="KW-0732">Signal</keyword>
<evidence type="ECO:0000313" key="3">
    <source>
        <dbReference type="Proteomes" id="UP000030689"/>
    </source>
</evidence>
<dbReference type="AlphaFoldDB" id="V4KAF7"/>
<dbReference type="KEGG" id="eus:EUTSA_v10009843mg"/>